<evidence type="ECO:0000256" key="6">
    <source>
        <dbReference type="ARBA" id="ARBA00022833"/>
    </source>
</evidence>
<feature type="binding site" evidence="9">
    <location>
        <position position="49"/>
    </location>
    <ligand>
        <name>Zn(2+)</name>
        <dbReference type="ChEBI" id="CHEBI:29105"/>
        <note>catalytic</note>
    </ligand>
</feature>
<keyword evidence="3" id="KW-0645">Protease</keyword>
<dbReference type="AlphaFoldDB" id="A0A6B2KZR7"/>
<dbReference type="InterPro" id="IPR027268">
    <property type="entry name" value="Peptidase_M4/M1_CTD_sf"/>
</dbReference>
<dbReference type="SUPFAM" id="SSF55486">
    <property type="entry name" value="Metalloproteases ('zincins'), catalytic domain"/>
    <property type="match status" value="1"/>
</dbReference>
<evidence type="ECO:0000256" key="2">
    <source>
        <dbReference type="ARBA" id="ARBA00022438"/>
    </source>
</evidence>
<feature type="domain" description="Peptidase M1 membrane alanine aminopeptidase" evidence="11">
    <location>
        <begin position="1"/>
        <end position="189"/>
    </location>
</feature>
<dbReference type="Gene3D" id="1.10.390.10">
    <property type="entry name" value="Neutral Protease Domain 2"/>
    <property type="match status" value="1"/>
</dbReference>
<evidence type="ECO:0000256" key="7">
    <source>
        <dbReference type="ARBA" id="ARBA00023049"/>
    </source>
</evidence>
<dbReference type="GO" id="GO:0008270">
    <property type="term" value="F:zinc ion binding"/>
    <property type="evidence" value="ECO:0007669"/>
    <property type="project" value="InterPro"/>
</dbReference>
<dbReference type="GO" id="GO:0005737">
    <property type="term" value="C:cytoplasm"/>
    <property type="evidence" value="ECO:0007669"/>
    <property type="project" value="TreeGrafter"/>
</dbReference>
<dbReference type="GO" id="GO:0005615">
    <property type="term" value="C:extracellular space"/>
    <property type="evidence" value="ECO:0007669"/>
    <property type="project" value="TreeGrafter"/>
</dbReference>
<dbReference type="Pfam" id="PF01433">
    <property type="entry name" value="Peptidase_M1"/>
    <property type="match status" value="1"/>
</dbReference>
<protein>
    <recommendedName>
        <fullName evidence="14">Aminopeptidase</fullName>
    </recommendedName>
</protein>
<dbReference type="InterPro" id="IPR050344">
    <property type="entry name" value="Peptidase_M1_aminopeptidases"/>
</dbReference>
<evidence type="ECO:0000259" key="12">
    <source>
        <dbReference type="Pfam" id="PF11838"/>
    </source>
</evidence>
<evidence type="ECO:0000256" key="10">
    <source>
        <dbReference type="PIRSR" id="PIRSR634016-4"/>
    </source>
</evidence>
<comment type="cofactor">
    <cofactor evidence="9">
        <name>Zn(2+)</name>
        <dbReference type="ChEBI" id="CHEBI:29105"/>
    </cofactor>
    <text evidence="9">Binds 1 zinc ion per subunit.</text>
</comment>
<dbReference type="GO" id="GO:0006508">
    <property type="term" value="P:proteolysis"/>
    <property type="evidence" value="ECO:0007669"/>
    <property type="project" value="UniProtKB-KW"/>
</dbReference>
<dbReference type="Gene3D" id="2.60.40.1910">
    <property type="match status" value="1"/>
</dbReference>
<name>A0A6B2KZR7_9EUKA</name>
<organism evidence="13">
    <name type="scientific">Arcella intermedia</name>
    <dbReference type="NCBI Taxonomy" id="1963864"/>
    <lineage>
        <taxon>Eukaryota</taxon>
        <taxon>Amoebozoa</taxon>
        <taxon>Tubulinea</taxon>
        <taxon>Elardia</taxon>
        <taxon>Arcellinida</taxon>
        <taxon>Sphaerothecina</taxon>
        <taxon>Arcellidae</taxon>
        <taxon>Arcella</taxon>
    </lineage>
</organism>
<dbReference type="InterPro" id="IPR024571">
    <property type="entry name" value="ERAP1-like_C_dom"/>
</dbReference>
<dbReference type="EMBL" id="GIBP01001285">
    <property type="protein sequence ID" value="NDV30254.1"/>
    <property type="molecule type" value="Transcribed_RNA"/>
</dbReference>
<evidence type="ECO:0000256" key="3">
    <source>
        <dbReference type="ARBA" id="ARBA00022670"/>
    </source>
</evidence>
<dbReference type="FunFam" id="1.10.390.10:FF:000006">
    <property type="entry name" value="Puromycin-sensitive aminopeptidase"/>
    <property type="match status" value="1"/>
</dbReference>
<accession>A0A6B2KZR7</accession>
<feature type="domain" description="ERAP1-like C-terminal" evidence="12">
    <location>
        <begin position="265"/>
        <end position="576"/>
    </location>
</feature>
<dbReference type="PANTHER" id="PTHR11533:SF174">
    <property type="entry name" value="PUROMYCIN-SENSITIVE AMINOPEPTIDASE-RELATED"/>
    <property type="match status" value="1"/>
</dbReference>
<evidence type="ECO:0000256" key="9">
    <source>
        <dbReference type="PIRSR" id="PIRSR634016-3"/>
    </source>
</evidence>
<evidence type="ECO:0000256" key="1">
    <source>
        <dbReference type="ARBA" id="ARBA00010136"/>
    </source>
</evidence>
<keyword evidence="4 9" id="KW-0479">Metal-binding</keyword>
<evidence type="ECO:0000256" key="4">
    <source>
        <dbReference type="ARBA" id="ARBA00022723"/>
    </source>
</evidence>
<keyword evidence="5" id="KW-0378">Hydrolase</keyword>
<dbReference type="InterPro" id="IPR034016">
    <property type="entry name" value="M1_APN-typ"/>
</dbReference>
<evidence type="ECO:0000259" key="11">
    <source>
        <dbReference type="Pfam" id="PF01433"/>
    </source>
</evidence>
<dbReference type="Gene3D" id="1.25.50.20">
    <property type="match status" value="1"/>
</dbReference>
<sequence>MIAVPDFNALAMENWGLIIYRENALLCDYNSSLATKYLVSFVVAHEIAHQWFGNLVTMEWWKELWLNEGFANFVATQALDHYFPEWNMWEQFATKYIFEGMKIDSMRNSHPIEVPISKARAVVEIFDMISYNKGASVIRMLENYLGDNFRIGLSNYLSKFKYQNTVTEDLWDSLSNVCGKNIREIMGPWSTFQGFPVVHVCESEKEGLYEIAQKRFLKYGEPTPQEDEPLWYINLAYISDTTRMVQYIDITHKHNLVEIPHSSGWLKLNAGQSGFYRVQYCEKSFGKLLGAIHELPMIDQLGIQNDAVSLAISGNLPVEWALQVLLDLRASPEPILWIDIDQNVQQLSQLFSGTPAETYFSRFLCHLYENINQKVGWEPKPGELELVKMLRPKVLYTLGNHGDNQILNEAKKRFEEYLVDLSSQSMDILPTIFKLVMRNGGDVEYDTLLSIYNTTKIPEKRLAALISLSYSRRPDIIKRALEFSLSSWVSPQDAYYFFQGSTSTMEGQTIAWKFMKDNWEKIIEKIGQNFLLGRTVTLGTTLLKTEDMAQEVENFFLTRRTPAFERSLNQALETIRGADNFISKNLKSVFGWLRLTFPDPLDPLRTYAAAEGLRYREETGRD</sequence>
<dbReference type="GO" id="GO:0042277">
    <property type="term" value="F:peptide binding"/>
    <property type="evidence" value="ECO:0007669"/>
    <property type="project" value="TreeGrafter"/>
</dbReference>
<feature type="site" description="Transition state stabilizer" evidence="10">
    <location>
        <position position="131"/>
    </location>
</feature>
<evidence type="ECO:0000313" key="13">
    <source>
        <dbReference type="EMBL" id="NDV30254.1"/>
    </source>
</evidence>
<feature type="active site" description="Proton acceptor" evidence="8">
    <location>
        <position position="46"/>
    </location>
</feature>
<evidence type="ECO:0000256" key="5">
    <source>
        <dbReference type="ARBA" id="ARBA00022801"/>
    </source>
</evidence>
<evidence type="ECO:0000256" key="8">
    <source>
        <dbReference type="PIRSR" id="PIRSR634016-1"/>
    </source>
</evidence>
<reference evidence="13" key="1">
    <citation type="journal article" date="2020" name="J. Eukaryot. Microbiol.">
        <title>De novo Sequencing, Assembly and Annotation of the Transcriptome for the Free-Living Testate Amoeba Arcella intermedia.</title>
        <authorList>
            <person name="Ribeiro G.M."/>
            <person name="Porfirio-Sousa A.L."/>
            <person name="Maurer-Alcala X.X."/>
            <person name="Katz L.A."/>
            <person name="Lahr D.J.G."/>
        </authorList>
    </citation>
    <scope>NUCLEOTIDE SEQUENCE</scope>
</reference>
<evidence type="ECO:0008006" key="14">
    <source>
        <dbReference type="Google" id="ProtNLM"/>
    </source>
</evidence>
<comment type="similarity">
    <text evidence="1">Belongs to the peptidase M1 family.</text>
</comment>
<dbReference type="PRINTS" id="PR00756">
    <property type="entry name" value="ALADIPTASE"/>
</dbReference>
<dbReference type="CDD" id="cd09601">
    <property type="entry name" value="M1_APN-Q_like"/>
    <property type="match status" value="1"/>
</dbReference>
<feature type="binding site" evidence="9">
    <location>
        <position position="68"/>
    </location>
    <ligand>
        <name>Zn(2+)</name>
        <dbReference type="ChEBI" id="CHEBI:29105"/>
        <note>catalytic</note>
    </ligand>
</feature>
<dbReference type="GO" id="GO:0016020">
    <property type="term" value="C:membrane"/>
    <property type="evidence" value="ECO:0007669"/>
    <property type="project" value="TreeGrafter"/>
</dbReference>
<dbReference type="Pfam" id="PF11838">
    <property type="entry name" value="ERAP1_C"/>
    <property type="match status" value="1"/>
</dbReference>
<proteinExistence type="inferred from homology"/>
<dbReference type="PANTHER" id="PTHR11533">
    <property type="entry name" value="PROTEASE M1 ZINC METALLOPROTEASE"/>
    <property type="match status" value="1"/>
</dbReference>
<keyword evidence="2" id="KW-0031">Aminopeptidase</keyword>
<dbReference type="GO" id="GO:0070006">
    <property type="term" value="F:metalloaminopeptidase activity"/>
    <property type="evidence" value="ECO:0007669"/>
    <property type="project" value="TreeGrafter"/>
</dbReference>
<keyword evidence="7" id="KW-0482">Metalloprotease</keyword>
<keyword evidence="6 9" id="KW-0862">Zinc</keyword>
<dbReference type="InterPro" id="IPR001930">
    <property type="entry name" value="Peptidase_M1"/>
</dbReference>
<dbReference type="GO" id="GO:0043171">
    <property type="term" value="P:peptide catabolic process"/>
    <property type="evidence" value="ECO:0007669"/>
    <property type="project" value="TreeGrafter"/>
</dbReference>
<feature type="binding site" evidence="9">
    <location>
        <position position="45"/>
    </location>
    <ligand>
        <name>Zn(2+)</name>
        <dbReference type="ChEBI" id="CHEBI:29105"/>
        <note>catalytic</note>
    </ligand>
</feature>
<dbReference type="InterPro" id="IPR014782">
    <property type="entry name" value="Peptidase_M1_dom"/>
</dbReference>